<evidence type="ECO:0000256" key="5">
    <source>
        <dbReference type="PIRSR" id="PIRSR601613-1"/>
    </source>
</evidence>
<organism evidence="9 10">
    <name type="scientific">Curvularia clavata</name>
    <dbReference type="NCBI Taxonomy" id="95742"/>
    <lineage>
        <taxon>Eukaryota</taxon>
        <taxon>Fungi</taxon>
        <taxon>Dikarya</taxon>
        <taxon>Ascomycota</taxon>
        <taxon>Pezizomycotina</taxon>
        <taxon>Dothideomycetes</taxon>
        <taxon>Pleosporomycetidae</taxon>
        <taxon>Pleosporales</taxon>
        <taxon>Pleosporineae</taxon>
        <taxon>Pleosporaceae</taxon>
        <taxon>Curvularia</taxon>
    </lineage>
</organism>
<dbReference type="GO" id="GO:0097621">
    <property type="term" value="F:monoamine oxidase activity"/>
    <property type="evidence" value="ECO:0007669"/>
    <property type="project" value="UniProtKB-EC"/>
</dbReference>
<feature type="signal peptide" evidence="7">
    <location>
        <begin position="1"/>
        <end position="16"/>
    </location>
</feature>
<comment type="cofactor">
    <cofactor evidence="1 6">
        <name>FAD</name>
        <dbReference type="ChEBI" id="CHEBI:57692"/>
    </cofactor>
</comment>
<keyword evidence="6" id="KW-0285">Flavoprotein</keyword>
<name>A0A9Q9DPX9_CURCL</name>
<keyword evidence="7" id="KW-0732">Signal</keyword>
<dbReference type="PANTHER" id="PTHR43563">
    <property type="entry name" value="AMINE OXIDASE"/>
    <property type="match status" value="1"/>
</dbReference>
<reference evidence="9" key="1">
    <citation type="submission" date="2021-12" db="EMBL/GenBank/DDBJ databases">
        <title>Curvularia clavata genome.</title>
        <authorList>
            <person name="Cao Y."/>
        </authorList>
    </citation>
    <scope>NUCLEOTIDE SEQUENCE</scope>
    <source>
        <strain evidence="9">Yc1106</strain>
    </source>
</reference>
<keyword evidence="3 6" id="KW-0560">Oxidoreductase</keyword>
<evidence type="ECO:0000313" key="9">
    <source>
        <dbReference type="EMBL" id="USP75683.1"/>
    </source>
</evidence>
<feature type="domain" description="Amine oxidase" evidence="8">
    <location>
        <begin position="30"/>
        <end position="474"/>
    </location>
</feature>
<feature type="binding site" evidence="5">
    <location>
        <position position="367"/>
    </location>
    <ligand>
        <name>substrate</name>
    </ligand>
</feature>
<evidence type="ECO:0000256" key="1">
    <source>
        <dbReference type="ARBA" id="ARBA00001974"/>
    </source>
</evidence>
<protein>
    <recommendedName>
        <fullName evidence="6">Amine oxidase</fullName>
        <ecNumber evidence="6">1.4.3.-</ecNumber>
    </recommendedName>
</protein>
<dbReference type="SUPFAM" id="SSF54373">
    <property type="entry name" value="FAD-linked reductases, C-terminal domain"/>
    <property type="match status" value="1"/>
</dbReference>
<evidence type="ECO:0000256" key="7">
    <source>
        <dbReference type="SAM" id="SignalP"/>
    </source>
</evidence>
<feature type="chain" id="PRO_5040315091" description="Amine oxidase" evidence="7">
    <location>
        <begin position="17"/>
        <end position="476"/>
    </location>
</feature>
<evidence type="ECO:0000256" key="6">
    <source>
        <dbReference type="RuleBase" id="RU362067"/>
    </source>
</evidence>
<dbReference type="Gene3D" id="3.50.50.60">
    <property type="entry name" value="FAD/NAD(P)-binding domain"/>
    <property type="match status" value="1"/>
</dbReference>
<dbReference type="SUPFAM" id="SSF51905">
    <property type="entry name" value="FAD/NAD(P)-binding domain"/>
    <property type="match status" value="1"/>
</dbReference>
<evidence type="ECO:0000256" key="2">
    <source>
        <dbReference type="ARBA" id="ARBA00005995"/>
    </source>
</evidence>
<feature type="binding site" evidence="5">
    <location>
        <position position="262"/>
    </location>
    <ligand>
        <name>FAD</name>
        <dbReference type="ChEBI" id="CHEBI:57692"/>
    </ligand>
</feature>
<evidence type="ECO:0000256" key="3">
    <source>
        <dbReference type="ARBA" id="ARBA00023002"/>
    </source>
</evidence>
<dbReference type="InterPro" id="IPR050703">
    <property type="entry name" value="Flavin_MAO"/>
</dbReference>
<dbReference type="AlphaFoldDB" id="A0A9Q9DPX9"/>
<evidence type="ECO:0000313" key="10">
    <source>
        <dbReference type="Proteomes" id="UP001056012"/>
    </source>
</evidence>
<dbReference type="Proteomes" id="UP001056012">
    <property type="component" value="Chromosome 2"/>
</dbReference>
<dbReference type="Pfam" id="PF01593">
    <property type="entry name" value="Amino_oxidase"/>
    <property type="match status" value="1"/>
</dbReference>
<dbReference type="PANTHER" id="PTHR43563:SF14">
    <property type="entry name" value="AMINE OXIDASE"/>
    <property type="match status" value="1"/>
</dbReference>
<accession>A0A9Q9DPX9</accession>
<dbReference type="EC" id="1.4.3.-" evidence="6"/>
<keyword evidence="6" id="KW-0274">FAD</keyword>
<proteinExistence type="inferred from homology"/>
<dbReference type="PRINTS" id="PR00757">
    <property type="entry name" value="AMINEOXDASEF"/>
</dbReference>
<dbReference type="InterPro" id="IPR002937">
    <property type="entry name" value="Amino_oxidase"/>
</dbReference>
<dbReference type="EMBL" id="CP089275">
    <property type="protein sequence ID" value="USP75683.1"/>
    <property type="molecule type" value="Genomic_DNA"/>
</dbReference>
<feature type="binding site" evidence="5">
    <location>
        <position position="450"/>
    </location>
    <ligand>
        <name>FAD</name>
        <dbReference type="ChEBI" id="CHEBI:57692"/>
    </ligand>
</feature>
<evidence type="ECO:0000259" key="8">
    <source>
        <dbReference type="Pfam" id="PF01593"/>
    </source>
</evidence>
<dbReference type="VEuPathDB" id="FungiDB:yc1106_02957"/>
<keyword evidence="10" id="KW-1185">Reference proteome</keyword>
<evidence type="ECO:0000256" key="4">
    <source>
        <dbReference type="ARBA" id="ARBA00048448"/>
    </source>
</evidence>
<comment type="catalytic activity">
    <reaction evidence="4">
        <text>a secondary aliphatic amine + O2 + H2O = a primary amine + an aldehyde + H2O2</text>
        <dbReference type="Rhea" id="RHEA:26414"/>
        <dbReference type="ChEBI" id="CHEBI:15377"/>
        <dbReference type="ChEBI" id="CHEBI:15379"/>
        <dbReference type="ChEBI" id="CHEBI:16240"/>
        <dbReference type="ChEBI" id="CHEBI:17478"/>
        <dbReference type="ChEBI" id="CHEBI:58855"/>
        <dbReference type="ChEBI" id="CHEBI:65296"/>
        <dbReference type="EC" id="1.4.3.4"/>
    </reaction>
</comment>
<dbReference type="Gene3D" id="3.90.660.10">
    <property type="match status" value="1"/>
</dbReference>
<dbReference type="InterPro" id="IPR036188">
    <property type="entry name" value="FAD/NAD-bd_sf"/>
</dbReference>
<comment type="similarity">
    <text evidence="2 6">Belongs to the flavin monoamine oxidase family.</text>
</comment>
<sequence>MLLFLSSLTALISAAAIPESVDVAIVGAGLAGLTAARDLLKAGKSVVVLEGRNRVGGKVYNYPLKNGGVTEVGAEFVGPTQDKVLQMISDLGLKTFDTYIDGQTVLYLNSTRSTYTPDPTLAGAPPLNQADLVQIASARAQLDGWAAELNTSAPWSHPKSSEWDSITFQQYMDQQQLLPDARLLLVTLTKSLLAANPDEISLLYLLAYIAAAGNETTVGTLERLLATQGGAQEKRVVGGTGLIPQRLAEKVGVQHIAFNAAVFSVTKTYSGYDIQSRAGKISAKSVVLAMAPPLLNQIKFNPELPSSRQRLNRKMKMAAIGKGIPIYKTPFWRKEGLSAQVISDSGPTRVTFDSTPEDAAFGAILGFILADEMRALDKLSPEECQKQLLDSYVKYFGAQAANITEFVLQRWDLEEFSRGGPVAIASPNILTRDGKALRQSVGGIHFAGTETSEFWTGYMDGAIRSGERVAKEILSA</sequence>
<gene>
    <name evidence="9" type="ORF">yc1106_02957</name>
</gene>
<dbReference type="Gene3D" id="1.10.405.10">
    <property type="entry name" value="Guanine Nucleotide Dissociation Inhibitor, domain 1"/>
    <property type="match status" value="1"/>
</dbReference>
<dbReference type="OrthoDB" id="5046242at2759"/>
<dbReference type="InterPro" id="IPR001613">
    <property type="entry name" value="Flavin_amine_oxidase"/>
</dbReference>